<keyword evidence="3 11" id="KW-0812">Transmembrane</keyword>
<evidence type="ECO:0000256" key="7">
    <source>
        <dbReference type="ARBA" id="ARBA00022989"/>
    </source>
</evidence>
<dbReference type="SUPFAM" id="SSF52540">
    <property type="entry name" value="P-loop containing nucleoside triphosphate hydrolases"/>
    <property type="match status" value="2"/>
</dbReference>
<evidence type="ECO:0000313" key="14">
    <source>
        <dbReference type="Proteomes" id="UP001500751"/>
    </source>
</evidence>
<evidence type="ECO:0000259" key="12">
    <source>
        <dbReference type="PROSITE" id="PS50901"/>
    </source>
</evidence>
<accession>A0ABN2UNT9</accession>
<feature type="domain" description="FtsK" evidence="12">
    <location>
        <begin position="1154"/>
        <end position="1338"/>
    </location>
</feature>
<feature type="binding site" evidence="9">
    <location>
        <begin position="862"/>
        <end position="869"/>
    </location>
    <ligand>
        <name>ATP</name>
        <dbReference type="ChEBI" id="CHEBI:30616"/>
    </ligand>
</feature>
<keyword evidence="5 9" id="KW-0547">Nucleotide-binding</keyword>
<feature type="transmembrane region" description="Helical" evidence="11">
    <location>
        <begin position="54"/>
        <end position="72"/>
    </location>
</feature>
<keyword evidence="4" id="KW-0677">Repeat</keyword>
<dbReference type="InterPro" id="IPR002543">
    <property type="entry name" value="FtsK_dom"/>
</dbReference>
<feature type="domain" description="FtsK" evidence="12">
    <location>
        <begin position="843"/>
        <end position="1050"/>
    </location>
</feature>
<evidence type="ECO:0000256" key="8">
    <source>
        <dbReference type="ARBA" id="ARBA00023136"/>
    </source>
</evidence>
<gene>
    <name evidence="13" type="ORF">GCM10009839_49160</name>
</gene>
<proteinExistence type="predicted"/>
<keyword evidence="6 9" id="KW-0067">ATP-binding</keyword>
<evidence type="ECO:0000256" key="10">
    <source>
        <dbReference type="SAM" id="MobiDB-lite"/>
    </source>
</evidence>
<dbReference type="PROSITE" id="PS50901">
    <property type="entry name" value="FTSK"/>
    <property type="match status" value="3"/>
</dbReference>
<dbReference type="SMART" id="SM00382">
    <property type="entry name" value="AAA"/>
    <property type="match status" value="2"/>
</dbReference>
<evidence type="ECO:0000256" key="4">
    <source>
        <dbReference type="ARBA" id="ARBA00022737"/>
    </source>
</evidence>
<feature type="compositionally biased region" description="Gly residues" evidence="10">
    <location>
        <begin position="15"/>
        <end position="26"/>
    </location>
</feature>
<protein>
    <submittedName>
        <fullName evidence="13">Type VII secretion protein EccC</fullName>
    </submittedName>
</protein>
<dbReference type="Proteomes" id="UP001500751">
    <property type="component" value="Unassembled WGS sequence"/>
</dbReference>
<reference evidence="13 14" key="1">
    <citation type="journal article" date="2019" name="Int. J. Syst. Evol. Microbiol.">
        <title>The Global Catalogue of Microorganisms (GCM) 10K type strain sequencing project: providing services to taxonomists for standard genome sequencing and annotation.</title>
        <authorList>
            <consortium name="The Broad Institute Genomics Platform"/>
            <consortium name="The Broad Institute Genome Sequencing Center for Infectious Disease"/>
            <person name="Wu L."/>
            <person name="Ma J."/>
        </authorList>
    </citation>
    <scope>NUCLEOTIDE SEQUENCE [LARGE SCALE GENOMIC DNA]</scope>
    <source>
        <strain evidence="13 14">JCM 16014</strain>
    </source>
</reference>
<dbReference type="InterPro" id="IPR023836">
    <property type="entry name" value="EccCa-like_Actinobacteria"/>
</dbReference>
<name>A0ABN2UNT9_9ACTN</name>
<evidence type="ECO:0000256" key="5">
    <source>
        <dbReference type="ARBA" id="ARBA00022741"/>
    </source>
</evidence>
<comment type="caution">
    <text evidence="13">The sequence shown here is derived from an EMBL/GenBank/DDBJ whole genome shotgun (WGS) entry which is preliminary data.</text>
</comment>
<dbReference type="InterPro" id="IPR023837">
    <property type="entry name" value="EccCb-like_Actinobacteria"/>
</dbReference>
<evidence type="ECO:0000256" key="11">
    <source>
        <dbReference type="SAM" id="Phobius"/>
    </source>
</evidence>
<feature type="binding site" evidence="9">
    <location>
        <begin position="507"/>
        <end position="514"/>
    </location>
    <ligand>
        <name>ATP</name>
        <dbReference type="ChEBI" id="CHEBI:30616"/>
    </ligand>
</feature>
<dbReference type="InterPro" id="IPR027417">
    <property type="entry name" value="P-loop_NTPase"/>
</dbReference>
<evidence type="ECO:0000256" key="9">
    <source>
        <dbReference type="PROSITE-ProRule" id="PRU00289"/>
    </source>
</evidence>
<dbReference type="InterPro" id="IPR003593">
    <property type="entry name" value="AAA+_ATPase"/>
</dbReference>
<evidence type="ECO:0000256" key="6">
    <source>
        <dbReference type="ARBA" id="ARBA00022840"/>
    </source>
</evidence>
<evidence type="ECO:0000313" key="13">
    <source>
        <dbReference type="EMBL" id="GAA2040991.1"/>
    </source>
</evidence>
<keyword evidence="2" id="KW-1003">Cell membrane</keyword>
<dbReference type="InterPro" id="IPR050206">
    <property type="entry name" value="FtsK/SpoIIIE/SftA"/>
</dbReference>
<feature type="binding site" evidence="9">
    <location>
        <begin position="1171"/>
        <end position="1178"/>
    </location>
    <ligand>
        <name>ATP</name>
        <dbReference type="ChEBI" id="CHEBI:30616"/>
    </ligand>
</feature>
<keyword evidence="14" id="KW-1185">Reference proteome</keyword>
<organism evidence="13 14">
    <name type="scientific">Catenulispora yoronensis</name>
    <dbReference type="NCBI Taxonomy" id="450799"/>
    <lineage>
        <taxon>Bacteria</taxon>
        <taxon>Bacillati</taxon>
        <taxon>Actinomycetota</taxon>
        <taxon>Actinomycetes</taxon>
        <taxon>Catenulisporales</taxon>
        <taxon>Catenulisporaceae</taxon>
        <taxon>Catenulispora</taxon>
    </lineage>
</organism>
<dbReference type="NCBIfam" id="TIGR03924">
    <property type="entry name" value="T7SS_EccC_a"/>
    <property type="match status" value="1"/>
</dbReference>
<evidence type="ECO:0000256" key="1">
    <source>
        <dbReference type="ARBA" id="ARBA00004651"/>
    </source>
</evidence>
<keyword evidence="7 11" id="KW-1133">Transmembrane helix</keyword>
<evidence type="ECO:0000256" key="3">
    <source>
        <dbReference type="ARBA" id="ARBA00022692"/>
    </source>
</evidence>
<dbReference type="Pfam" id="PF01580">
    <property type="entry name" value="FtsK_SpoIIIE"/>
    <property type="match status" value="2"/>
</dbReference>
<keyword evidence="8 11" id="KW-0472">Membrane</keyword>
<sequence length="1373" mass="144632">MPTTTMSPPRETGRSRGGGGGGGAPGLSGLPGAEIQLQAPPVLAKGSGANLNQLMFMLPMMLGMGAMSFFYMGDKGGAMTYVFAALYGSTMIGMILMSVTRGGAQKKAQINAERRDYHRYLSGLRQQVRDVAAAQRTSLALARPEPTDLWLRVAQSRHWERRRTDDDFGHARVGRGPQRLATPLRAPQTAPLEDLDPVSSAALRQFIRTYATVPDLPVALSLRSFASVALSGDRETTVPLVRALVAQLATFHAPEDLRIALCVGDPWHAEWEWLKWLPHAQAAPAAPGAPGGDVAGTQDAVGPARLVAGDLERLGELLDEDVARRAAFGGGRAAGYQDPHILVIVDGGRTGGDPALAPAAGRHGVTVLELAGAEPSPIARPYQGRLHVGADRMGLVVGEGRDRHLEFLGRPDGLDPASAEALARRLAGVYQGAPTSAASPMAADFGLPELLGIGDPEQLDPARTWQPRAPRDRLRIPIGMDPVGRPLALDLKEAAEDGMGPHGLVIGATGSGKSELLRTLVTGLVATHSSETLNLALVDFKGGATFAGMSGLPHVCAVITNLSEELTLVDRMADAINGEVLRRQEMLRAAGNYASVRDYERARERGADLKPLPALLVIIDEFSELLSNRPELIDLFVMIGRLGRSLAIHLLLASQRLEEGRLRGLDAHLSYRIGLRTFSAAESRAVLGVPDAYQLPSVPGSAYLKTDTETLLRFKAAYVSGPMPARGRSAGGGTHSRILPFTLAPVIDAQAPVAPAVPDPAELLTPAAGVGPSIMDAMVGRLEGAGPAAHQIWLPPLDEPVSLDAILPPLGVDAERGLCPVGWGGLGRLTVPLALVDKPFEQRRDLLWTDLSGAAGHAMVVGGPQSGKSTLIRTLVSALAVTHTPEEVQFFILDTGGGALGPIAGLPHVSGYATRRDGERVRRIVGELTTLLAEREQQFAAAGIDSAAAFRLRRAELGAGLGVGVGAGAGAGAADGRAFGDVFLIVDDWTTLRQEYELLEEPITALAARGLGFGLHVIITTNRAMTVRPALRDAIGTRLELRLGDPGESLVDRRAAANVPAGAPGRGLTPDKLHFLGALPRVDGGTRADTLGVGTADLVKRVAVAWGRGVAPQVRMLPRVVTPEEVRALVGLSAGLSEGATSRAVPFGLSEADLQPVFVDFDSDPHFIAFGDVESGKSGLLRTIAAGIVANYAAEEAAIAVVDYRRALLDAVAGEHLLGYAGSEPAVVELVNDLAEAMRRRLPGPEVTPEQLRERSWWKGPELFVIVDDYELVAVPGRNPLAPLLDYLAQARDIGLHLVIARGSGGAGRGLFEPVLQRLRELGSPGLVMSGSKDEGALLGAVKPGPQPPGRGVLVHRRGGVVQAQVAWTGPVR</sequence>
<dbReference type="EMBL" id="BAAAQN010000030">
    <property type="protein sequence ID" value="GAA2040991.1"/>
    <property type="molecule type" value="Genomic_DNA"/>
</dbReference>
<feature type="domain" description="FtsK" evidence="12">
    <location>
        <begin position="484"/>
        <end position="684"/>
    </location>
</feature>
<evidence type="ECO:0000256" key="2">
    <source>
        <dbReference type="ARBA" id="ARBA00022475"/>
    </source>
</evidence>
<dbReference type="NCBIfam" id="TIGR03925">
    <property type="entry name" value="T7SS_EccC_b"/>
    <property type="match status" value="1"/>
</dbReference>
<feature type="transmembrane region" description="Helical" evidence="11">
    <location>
        <begin position="78"/>
        <end position="99"/>
    </location>
</feature>
<dbReference type="PANTHER" id="PTHR22683">
    <property type="entry name" value="SPORULATION PROTEIN RELATED"/>
    <property type="match status" value="1"/>
</dbReference>
<dbReference type="Gene3D" id="3.40.50.300">
    <property type="entry name" value="P-loop containing nucleotide triphosphate hydrolases"/>
    <property type="match status" value="4"/>
</dbReference>
<comment type="subcellular location">
    <subcellularLocation>
        <location evidence="1">Cell membrane</location>
        <topology evidence="1">Multi-pass membrane protein</topology>
    </subcellularLocation>
</comment>
<feature type="region of interest" description="Disordered" evidence="10">
    <location>
        <begin position="1"/>
        <end position="30"/>
    </location>
</feature>
<dbReference type="PANTHER" id="PTHR22683:SF1">
    <property type="entry name" value="TYPE VII SECRETION SYSTEM PROTEIN ESSC"/>
    <property type="match status" value="1"/>
</dbReference>